<evidence type="ECO:0000256" key="2">
    <source>
        <dbReference type="ARBA" id="ARBA00022692"/>
    </source>
</evidence>
<dbReference type="AlphaFoldDB" id="A0A9N9LBB7"/>
<feature type="domain" description="Rhodopsin" evidence="8">
    <location>
        <begin position="30"/>
        <end position="283"/>
    </location>
</feature>
<feature type="transmembrane region" description="Helical" evidence="7">
    <location>
        <begin position="104"/>
        <end position="128"/>
    </location>
</feature>
<keyword evidence="4 7" id="KW-0472">Membrane</keyword>
<evidence type="ECO:0000256" key="3">
    <source>
        <dbReference type="ARBA" id="ARBA00022989"/>
    </source>
</evidence>
<protein>
    <recommendedName>
        <fullName evidence="8">Rhodopsin domain-containing protein</fullName>
    </recommendedName>
</protein>
<feature type="transmembrane region" description="Helical" evidence="7">
    <location>
        <begin position="217"/>
        <end position="239"/>
    </location>
</feature>
<dbReference type="InterPro" id="IPR049326">
    <property type="entry name" value="Rhodopsin_dom_fungi"/>
</dbReference>
<evidence type="ECO:0000313" key="10">
    <source>
        <dbReference type="Proteomes" id="UP000696280"/>
    </source>
</evidence>
<evidence type="ECO:0000259" key="8">
    <source>
        <dbReference type="Pfam" id="PF20684"/>
    </source>
</evidence>
<dbReference type="Pfam" id="PF20684">
    <property type="entry name" value="Fung_rhodopsin"/>
    <property type="match status" value="1"/>
</dbReference>
<comment type="caution">
    <text evidence="9">The sequence shown here is derived from an EMBL/GenBank/DDBJ whole genome shotgun (WGS) entry which is preliminary data.</text>
</comment>
<keyword evidence="3 7" id="KW-1133">Transmembrane helix</keyword>
<evidence type="ECO:0000256" key="4">
    <source>
        <dbReference type="ARBA" id="ARBA00023136"/>
    </source>
</evidence>
<proteinExistence type="inferred from homology"/>
<feature type="transmembrane region" description="Helical" evidence="7">
    <location>
        <begin position="12"/>
        <end position="34"/>
    </location>
</feature>
<evidence type="ECO:0000256" key="6">
    <source>
        <dbReference type="SAM" id="MobiDB-lite"/>
    </source>
</evidence>
<dbReference type="Proteomes" id="UP000696280">
    <property type="component" value="Unassembled WGS sequence"/>
</dbReference>
<dbReference type="EMBL" id="CAJVRL010000119">
    <property type="protein sequence ID" value="CAG8961906.1"/>
    <property type="molecule type" value="Genomic_DNA"/>
</dbReference>
<dbReference type="OrthoDB" id="5391602at2759"/>
<dbReference type="PANTHER" id="PTHR33048:SF134">
    <property type="entry name" value="INTEGRAL MEMBRANE PROTEIN"/>
    <property type="match status" value="1"/>
</dbReference>
<organism evidence="9 10">
    <name type="scientific">Hymenoscyphus fraxineus</name>
    <dbReference type="NCBI Taxonomy" id="746836"/>
    <lineage>
        <taxon>Eukaryota</taxon>
        <taxon>Fungi</taxon>
        <taxon>Dikarya</taxon>
        <taxon>Ascomycota</taxon>
        <taxon>Pezizomycotina</taxon>
        <taxon>Leotiomycetes</taxon>
        <taxon>Helotiales</taxon>
        <taxon>Helotiaceae</taxon>
        <taxon>Hymenoscyphus</taxon>
    </lineage>
</organism>
<feature type="region of interest" description="Disordered" evidence="6">
    <location>
        <begin position="308"/>
        <end position="329"/>
    </location>
</feature>
<comment type="similarity">
    <text evidence="5">Belongs to the SAT4 family.</text>
</comment>
<reference evidence="9" key="1">
    <citation type="submission" date="2021-07" db="EMBL/GenBank/DDBJ databases">
        <authorList>
            <person name="Durling M."/>
        </authorList>
    </citation>
    <scope>NUCLEOTIDE SEQUENCE</scope>
</reference>
<evidence type="ECO:0000313" key="9">
    <source>
        <dbReference type="EMBL" id="CAG8961906.1"/>
    </source>
</evidence>
<keyword evidence="10" id="KW-1185">Reference proteome</keyword>
<comment type="subcellular location">
    <subcellularLocation>
        <location evidence="1">Membrane</location>
        <topology evidence="1">Multi-pass membrane protein</topology>
    </subcellularLocation>
</comment>
<accession>A0A9N9LBB7</accession>
<dbReference type="InterPro" id="IPR052337">
    <property type="entry name" value="SAT4-like"/>
</dbReference>
<gene>
    <name evidence="9" type="ORF">HYFRA_00013706</name>
</gene>
<name>A0A9N9LBB7_9HELO</name>
<feature type="transmembrane region" description="Helical" evidence="7">
    <location>
        <begin position="140"/>
        <end position="159"/>
    </location>
</feature>
<feature type="transmembrane region" description="Helical" evidence="7">
    <location>
        <begin position="46"/>
        <end position="71"/>
    </location>
</feature>
<feature type="transmembrane region" description="Helical" evidence="7">
    <location>
        <begin position="179"/>
        <end position="205"/>
    </location>
</feature>
<evidence type="ECO:0000256" key="7">
    <source>
        <dbReference type="SAM" id="Phobius"/>
    </source>
</evidence>
<evidence type="ECO:0000256" key="1">
    <source>
        <dbReference type="ARBA" id="ARBA00004141"/>
    </source>
</evidence>
<keyword evidence="2 7" id="KW-0812">Transmembrane</keyword>
<evidence type="ECO:0000256" key="5">
    <source>
        <dbReference type="ARBA" id="ARBA00038359"/>
    </source>
</evidence>
<sequence length="372" mass="41231">MIFIADNYSKSQMIGLGIAFIILPIVAITLRIWAKLLSRGTIVLDDYLILVALLIWHKAFAIGCCSMQLVAATKGQLGQHQTVGLDGQPLLDDPKFIIYEKTKFAVNMLSTVGLGFTKSSILVFYMSIFRGKEFVIAVRVMLGIVIGWTVSFFFANLFTCYPITPFVEPFYGHKCLDAISMWYAMSISDLIVDILILAMPIPMVLHLKLRPKQKIGVLAMFLLGATVCAFSVTRMIVYYHVGEGFAAHYTDETYYTSPVFFWANIELSSAIISACLPTYRSLWVTARKQSQSARGSLPLKSYPVKTTDTNWGSSGKRSKGFTSDTESQMDLQGESGVNTFINGGRTGSAHSVREDGIAIQQSVEFSSEFNAR</sequence>
<dbReference type="PANTHER" id="PTHR33048">
    <property type="entry name" value="PTH11-LIKE INTEGRAL MEMBRANE PROTEIN (AFU_ORTHOLOGUE AFUA_5G11245)"/>
    <property type="match status" value="1"/>
</dbReference>
<dbReference type="GO" id="GO:0016020">
    <property type="term" value="C:membrane"/>
    <property type="evidence" value="ECO:0007669"/>
    <property type="project" value="UniProtKB-SubCell"/>
</dbReference>